<dbReference type="RefSeq" id="XP_008817534.1">
    <property type="nucleotide sequence ID" value="XM_008819312.1"/>
</dbReference>
<organism evidence="1 2">
    <name type="scientific">Plasmodium inui San Antonio 1</name>
    <dbReference type="NCBI Taxonomy" id="1237626"/>
    <lineage>
        <taxon>Eukaryota</taxon>
        <taxon>Sar</taxon>
        <taxon>Alveolata</taxon>
        <taxon>Apicomplexa</taxon>
        <taxon>Aconoidasida</taxon>
        <taxon>Haemosporida</taxon>
        <taxon>Plasmodiidae</taxon>
        <taxon>Plasmodium</taxon>
        <taxon>Plasmodium (Plasmodium)</taxon>
    </lineage>
</organism>
<proteinExistence type="predicted"/>
<accession>W7AKX9</accession>
<dbReference type="Proteomes" id="UP000030640">
    <property type="component" value="Unassembled WGS sequence"/>
</dbReference>
<name>W7AKX9_9APIC</name>
<protein>
    <submittedName>
        <fullName evidence="1">Uncharacterized protein</fullName>
    </submittedName>
</protein>
<gene>
    <name evidence="1" type="ORF">C922_03723</name>
</gene>
<dbReference type="VEuPathDB" id="PlasmoDB:C922_03723"/>
<reference evidence="1 2" key="1">
    <citation type="submission" date="2013-02" db="EMBL/GenBank/DDBJ databases">
        <title>The Genome Sequence of Plasmodium inui San Antonio 1.</title>
        <authorList>
            <consortium name="The Broad Institute Genome Sequencing Platform"/>
            <consortium name="The Broad Institute Genome Sequencing Center for Infectious Disease"/>
            <person name="Neafsey D."/>
            <person name="Cheeseman I."/>
            <person name="Volkman S."/>
            <person name="Adams J."/>
            <person name="Walker B."/>
            <person name="Young S.K."/>
            <person name="Zeng Q."/>
            <person name="Gargeya S."/>
            <person name="Fitzgerald M."/>
            <person name="Haas B."/>
            <person name="Abouelleil A."/>
            <person name="Alvarado L."/>
            <person name="Arachchi H.M."/>
            <person name="Berlin A.M."/>
            <person name="Chapman S.B."/>
            <person name="Dewar J."/>
            <person name="Goldberg J."/>
            <person name="Griggs A."/>
            <person name="Gujja S."/>
            <person name="Hansen M."/>
            <person name="Howarth C."/>
            <person name="Imamovic A."/>
            <person name="Larimer J."/>
            <person name="McCowan C."/>
            <person name="Murphy C."/>
            <person name="Neiman D."/>
            <person name="Pearson M."/>
            <person name="Priest M."/>
            <person name="Roberts A."/>
            <person name="Saif S."/>
            <person name="Shea T."/>
            <person name="Sisk P."/>
            <person name="Sykes S."/>
            <person name="Wortman J."/>
            <person name="Nusbaum C."/>
            <person name="Birren B."/>
        </authorList>
    </citation>
    <scope>NUCLEOTIDE SEQUENCE [LARGE SCALE GENOMIC DNA]</scope>
    <source>
        <strain evidence="1 2">San Antonio 1</strain>
    </source>
</reference>
<evidence type="ECO:0000313" key="1">
    <source>
        <dbReference type="EMBL" id="EUD65996.1"/>
    </source>
</evidence>
<sequence>MKASNTQVELKTNKIYSVRVDREVVQYSPITTCTRMSIVRILCGRKKSGAKYKSFNLCRDISINTFKGS</sequence>
<keyword evidence="2" id="KW-1185">Reference proteome</keyword>
<evidence type="ECO:0000313" key="2">
    <source>
        <dbReference type="Proteomes" id="UP000030640"/>
    </source>
</evidence>
<dbReference type="GeneID" id="20038997"/>
<dbReference type="EMBL" id="KI965475">
    <property type="protein sequence ID" value="EUD65996.1"/>
    <property type="molecule type" value="Genomic_DNA"/>
</dbReference>
<dbReference type="AlphaFoldDB" id="W7AKX9"/>